<keyword evidence="4" id="KW-0946">Virion</keyword>
<keyword evidence="4" id="KW-0261">Viral envelope protein</keyword>
<gene>
    <name evidence="4" type="ORF">CMV24_22330</name>
</gene>
<protein>
    <submittedName>
        <fullName evidence="4">Cell envelope protein SmpA</fullName>
    </submittedName>
</protein>
<reference evidence="4 5" key="1">
    <citation type="submission" date="2017-09" db="EMBL/GenBank/DDBJ databases">
        <authorList>
            <person name="Ehlers B."/>
            <person name="Leendertz F.H."/>
        </authorList>
    </citation>
    <scope>NUCLEOTIDE SEQUENCE [LARGE SCALE GENOMIC DNA]</scope>
    <source>
        <strain evidence="4 5">DJ-1</strain>
    </source>
</reference>
<evidence type="ECO:0000259" key="3">
    <source>
        <dbReference type="Pfam" id="PF04355"/>
    </source>
</evidence>
<dbReference type="Pfam" id="PF04355">
    <property type="entry name" value="BamE"/>
    <property type="match status" value="1"/>
</dbReference>
<comment type="caution">
    <text evidence="4">The sequence shown here is derived from an EMBL/GenBank/DDBJ whole genome shotgun (WGS) entry which is preliminary data.</text>
</comment>
<organism evidence="4 5">
    <name type="scientific">Pseudomonas plecoglossicida</name>
    <dbReference type="NCBI Taxonomy" id="70775"/>
    <lineage>
        <taxon>Bacteria</taxon>
        <taxon>Pseudomonadati</taxon>
        <taxon>Pseudomonadota</taxon>
        <taxon>Gammaproteobacteria</taxon>
        <taxon>Pseudomonadales</taxon>
        <taxon>Pseudomonadaceae</taxon>
        <taxon>Pseudomonas</taxon>
    </lineage>
</organism>
<dbReference type="AlphaFoldDB" id="A0A099MYY6"/>
<dbReference type="Gene3D" id="3.30.1450.10">
    <property type="match status" value="1"/>
</dbReference>
<evidence type="ECO:0000256" key="2">
    <source>
        <dbReference type="ARBA" id="ARBA00023136"/>
    </source>
</evidence>
<keyword evidence="2" id="KW-0472">Membrane</keyword>
<dbReference type="KEGG" id="ppj:RK21_02175"/>
<feature type="domain" description="Outer membrane protein assembly factor BamE" evidence="3">
    <location>
        <begin position="25"/>
        <end position="90"/>
    </location>
</feature>
<dbReference type="InterPro" id="IPR007450">
    <property type="entry name" value="BamE_dom"/>
</dbReference>
<name>A0A099MYY6_PSEDL</name>
<accession>A0A099MYY6</accession>
<sequence>MNKPFHALILAMAALSACSFNSTLYHDQPLVAKVTNGMSRDQVMQVGGKPDAEIERTVVPGTCFDYMLTKADNRQPYSVSFDGTGKVDNTAFMTCAEWSNAQRRARLPSMGGSSGSGY</sequence>
<dbReference type="EMBL" id="NTME01000030">
    <property type="protein sequence ID" value="PBJ93344.1"/>
    <property type="molecule type" value="Genomic_DNA"/>
</dbReference>
<dbReference type="InterPro" id="IPR037873">
    <property type="entry name" value="BamE-like"/>
</dbReference>
<dbReference type="GO" id="GO:0019867">
    <property type="term" value="C:outer membrane"/>
    <property type="evidence" value="ECO:0007669"/>
    <property type="project" value="InterPro"/>
</dbReference>
<dbReference type="NCBIfam" id="NF008423">
    <property type="entry name" value="PRK11251.1"/>
    <property type="match status" value="1"/>
</dbReference>
<evidence type="ECO:0000313" key="4">
    <source>
        <dbReference type="EMBL" id="PBJ93344.1"/>
    </source>
</evidence>
<evidence type="ECO:0000256" key="1">
    <source>
        <dbReference type="ARBA" id="ARBA00022729"/>
    </source>
</evidence>
<proteinExistence type="predicted"/>
<keyword evidence="1" id="KW-0732">Signal</keyword>
<evidence type="ECO:0000313" key="5">
    <source>
        <dbReference type="Proteomes" id="UP000218102"/>
    </source>
</evidence>
<dbReference type="RefSeq" id="WP_013972527.1">
    <property type="nucleotide sequence ID" value="NZ_CP010359.1"/>
</dbReference>
<dbReference type="PROSITE" id="PS51257">
    <property type="entry name" value="PROKAR_LIPOPROTEIN"/>
    <property type="match status" value="1"/>
</dbReference>
<dbReference type="Proteomes" id="UP000218102">
    <property type="component" value="Unassembled WGS sequence"/>
</dbReference>